<dbReference type="AlphaFoldDB" id="A0A9Q3EJV8"/>
<sequence length="108" mass="12088">MDASFSNSQETQHSCLPSQAPISMEFHPPSIPYFPLGSSQDIKNLKLASRASSPILIKEEEEWQVSHILDSKITRGKLWTQFFKSLDIYGACWGEELLKVGPTPGTHI</sequence>
<dbReference type="Proteomes" id="UP000765509">
    <property type="component" value="Unassembled WGS sequence"/>
</dbReference>
<evidence type="ECO:0000256" key="1">
    <source>
        <dbReference type="SAM" id="MobiDB-lite"/>
    </source>
</evidence>
<proteinExistence type="predicted"/>
<evidence type="ECO:0000313" key="2">
    <source>
        <dbReference type="EMBL" id="MBW0518777.1"/>
    </source>
</evidence>
<gene>
    <name evidence="2" type="ORF">O181_058492</name>
</gene>
<feature type="region of interest" description="Disordered" evidence="1">
    <location>
        <begin position="1"/>
        <end position="21"/>
    </location>
</feature>
<accession>A0A9Q3EJV8</accession>
<protein>
    <submittedName>
        <fullName evidence="2">Uncharacterized protein</fullName>
    </submittedName>
</protein>
<evidence type="ECO:0000313" key="3">
    <source>
        <dbReference type="Proteomes" id="UP000765509"/>
    </source>
</evidence>
<reference evidence="2" key="1">
    <citation type="submission" date="2021-03" db="EMBL/GenBank/DDBJ databases">
        <title>Draft genome sequence of rust myrtle Austropuccinia psidii MF-1, a brazilian biotype.</title>
        <authorList>
            <person name="Quecine M.C."/>
            <person name="Pachon D.M.R."/>
            <person name="Bonatelli M.L."/>
            <person name="Correr F.H."/>
            <person name="Franceschini L.M."/>
            <person name="Leite T.F."/>
            <person name="Margarido G.R.A."/>
            <person name="Almeida C.A."/>
            <person name="Ferrarezi J.A."/>
            <person name="Labate C.A."/>
        </authorList>
    </citation>
    <scope>NUCLEOTIDE SEQUENCE</scope>
    <source>
        <strain evidence="2">MF-1</strain>
    </source>
</reference>
<name>A0A9Q3EJV8_9BASI</name>
<keyword evidence="3" id="KW-1185">Reference proteome</keyword>
<organism evidence="2 3">
    <name type="scientific">Austropuccinia psidii MF-1</name>
    <dbReference type="NCBI Taxonomy" id="1389203"/>
    <lineage>
        <taxon>Eukaryota</taxon>
        <taxon>Fungi</taxon>
        <taxon>Dikarya</taxon>
        <taxon>Basidiomycota</taxon>
        <taxon>Pucciniomycotina</taxon>
        <taxon>Pucciniomycetes</taxon>
        <taxon>Pucciniales</taxon>
        <taxon>Sphaerophragmiaceae</taxon>
        <taxon>Austropuccinia</taxon>
    </lineage>
</organism>
<dbReference type="EMBL" id="AVOT02026873">
    <property type="protein sequence ID" value="MBW0518777.1"/>
    <property type="molecule type" value="Genomic_DNA"/>
</dbReference>
<comment type="caution">
    <text evidence="2">The sequence shown here is derived from an EMBL/GenBank/DDBJ whole genome shotgun (WGS) entry which is preliminary data.</text>
</comment>